<accession>A0A9D2IE53</accession>
<evidence type="ECO:0000313" key="10">
    <source>
        <dbReference type="Proteomes" id="UP000824259"/>
    </source>
</evidence>
<dbReference type="SMART" id="SM01211">
    <property type="entry name" value="GATase_5"/>
    <property type="match status" value="1"/>
</dbReference>
<dbReference type="Gene3D" id="3.30.1330.10">
    <property type="entry name" value="PurM-like, N-terminal domain"/>
    <property type="match status" value="2"/>
</dbReference>
<feature type="domain" description="PurM-like C-terminal" evidence="7">
    <location>
        <begin position="826"/>
        <end position="886"/>
    </location>
</feature>
<dbReference type="Gene3D" id="3.40.50.880">
    <property type="match status" value="1"/>
</dbReference>
<evidence type="ECO:0000256" key="3">
    <source>
        <dbReference type="ARBA" id="ARBA00022741"/>
    </source>
</evidence>
<dbReference type="SUPFAM" id="SSF52317">
    <property type="entry name" value="Class I glutamine amidotransferase-like"/>
    <property type="match status" value="1"/>
</dbReference>
<dbReference type="Pfam" id="PF13507">
    <property type="entry name" value="GATase_5"/>
    <property type="match status" value="1"/>
</dbReference>
<dbReference type="GO" id="GO:0006164">
    <property type="term" value="P:purine nucleotide biosynthetic process"/>
    <property type="evidence" value="ECO:0007669"/>
    <property type="project" value="UniProtKB-KW"/>
</dbReference>
<dbReference type="InterPro" id="IPR036921">
    <property type="entry name" value="PurM-like_N_sf"/>
</dbReference>
<dbReference type="Pfam" id="PF18072">
    <property type="entry name" value="FGAR-AT_linker"/>
    <property type="match status" value="1"/>
</dbReference>
<organism evidence="9 10">
    <name type="scientific">Candidatus Alistipes avicola</name>
    <dbReference type="NCBI Taxonomy" id="2838432"/>
    <lineage>
        <taxon>Bacteria</taxon>
        <taxon>Pseudomonadati</taxon>
        <taxon>Bacteroidota</taxon>
        <taxon>Bacteroidia</taxon>
        <taxon>Bacteroidales</taxon>
        <taxon>Rikenellaceae</taxon>
        <taxon>Alistipes</taxon>
    </lineage>
</organism>
<sequence length="1236" mass="137047">MKSYRIFVEKYPEFRVEADSLLRDLNTNLSLGLSGLRLLNVYDLFGFSEELLAKCRYTVFGEVVTDCVTDSCDLEGHDFLAIESLPGQFDQRAASAEDCVRLIDPSARVKIKSAKLLVFEEKLSDEAMARVRHYCINAVESREKNLAVLDDLENAPVAPVPVLEGFRQMKEEELEGYCKRNGLAMNADDLREVVNYFRREERDPYETELRILDTYWSDHCRHTTFTTELEHITVEDSFVRDEIEGTLSLYLKIRSELGREKKSICLMDLATIGARYLRSKGLLDDLEVSEENNACSIFVDVDVDGQTERWLLQFKNETHNHPTEIEPFGGASTCLGGAIRDPLSGRSYVYQAMRVTGAGNIYQPVSETMPGKLPQRIISLKAAAGYSSYGNQIGLATTHVREIYHPDYVAKRLEVGAVVGAVKAENVRRETPAPGDVVLLLGGRTGRDGVGGATGSSKEHTDKSLEMCGSEVQKGNAPEERKLERLFRRPEVTRLIKKSNDFGAGGVSVAIGELADGLDIYLDRVPTKYSGLNSTELAISESQERMAVVIEPGDEEEFKRYCAEENIEVTHVADVTDTRRMKMYHKEKLVVDLSREFIDSAGARHFAEAAVGAVENIDPFHRTLQGADLRERMMNNLSDDNVLSQKGLIEMFDSTIGASTVLMPFGGRTQRSETQVSAQKLPTRGYTDTASIMAFGYNPFLASWSPYHGAAYAVVDAAAKVVAAGARYNRMRYSYQEYFERMSKSPRSWGKPLAALLGALKMQVELGLPSIGGKDSMSGTFEHINVPPMLMAFGITTVDAGKVISTDLKQAGHYLYLVRHTPLATRMPDTEQLKRNFDFVSTAIEEGRIVAGYAVGFGGVAEALAKMAFGNGIGAEVEIDEKTLFDYAYGSIVVESNTPLDFPAAELLGRTTTDEALTINKVRMPLEELYRANTERFAAIYPDKGRNHARVMESTPTPRQFTYPGEAIEHPVAFIPVFPGTNCDYDTAKAFTRAGAEVRSEVFCNLTEEDIFRSIRRMKEQIAACQIFVLSGGFSAGDEPDGSGKFIANVLNNKDIAEEIHRLLDRGGLILGICNGFQALVKSGLLPYGRLGLVTKDSPTLFRNDINRHVSQIVSTRVSTTNSPWLSSFRLGDVYSIAVSHGEGKFVVSEEMVRELFDNGQVAFQYVDDKGNVTVEAPFNPNGSFYAIEGIVSRDGQILGKMGHTERYEPNLFKNIAGEKAQGIFANAVNYFRKQE</sequence>
<dbReference type="InterPro" id="IPR010141">
    <property type="entry name" value="FGAM_synthase"/>
</dbReference>
<dbReference type="InterPro" id="IPR010918">
    <property type="entry name" value="PurM-like_C_dom"/>
</dbReference>
<evidence type="ECO:0000256" key="5">
    <source>
        <dbReference type="ARBA" id="ARBA00022840"/>
    </source>
</evidence>
<dbReference type="GO" id="GO:0005737">
    <property type="term" value="C:cytoplasm"/>
    <property type="evidence" value="ECO:0007669"/>
    <property type="project" value="TreeGrafter"/>
</dbReference>
<reference evidence="9" key="2">
    <citation type="submission" date="2021-04" db="EMBL/GenBank/DDBJ databases">
        <authorList>
            <person name="Gilroy R."/>
        </authorList>
    </citation>
    <scope>NUCLEOTIDE SEQUENCE</scope>
    <source>
        <strain evidence="9">CHK169-11906</strain>
    </source>
</reference>
<dbReference type="CDD" id="cd02204">
    <property type="entry name" value="PurL_repeat2"/>
    <property type="match status" value="1"/>
</dbReference>
<dbReference type="SUPFAM" id="SSF56042">
    <property type="entry name" value="PurM C-terminal domain-like"/>
    <property type="match status" value="2"/>
</dbReference>
<dbReference type="Pfam" id="PF02769">
    <property type="entry name" value="AIRS_C"/>
    <property type="match status" value="2"/>
</dbReference>
<keyword evidence="1 9" id="KW-0436">Ligase</keyword>
<dbReference type="Proteomes" id="UP000824259">
    <property type="component" value="Unassembled WGS sequence"/>
</dbReference>
<dbReference type="PANTHER" id="PTHR10099:SF1">
    <property type="entry name" value="PHOSPHORIBOSYLFORMYLGLYCINAMIDINE SYNTHASE"/>
    <property type="match status" value="1"/>
</dbReference>
<dbReference type="CDD" id="cd02203">
    <property type="entry name" value="PurL_repeat1"/>
    <property type="match status" value="1"/>
</dbReference>
<feature type="domain" description="PurM-like C-terminal" evidence="7">
    <location>
        <begin position="434"/>
        <end position="585"/>
    </location>
</feature>
<dbReference type="FunFam" id="3.30.1330.10:FF:000013">
    <property type="entry name" value="Phosphoribosylformylglycinamidine synthase"/>
    <property type="match status" value="1"/>
</dbReference>
<dbReference type="GO" id="GO:0046872">
    <property type="term" value="F:metal ion binding"/>
    <property type="evidence" value="ECO:0007669"/>
    <property type="project" value="UniProtKB-KW"/>
</dbReference>
<gene>
    <name evidence="9" type="ORF">H9779_02460</name>
</gene>
<dbReference type="EC" id="6.3.5.3" evidence="9"/>
<dbReference type="AlphaFoldDB" id="A0A9D2IE53"/>
<dbReference type="InterPro" id="IPR036676">
    <property type="entry name" value="PurM-like_C_sf"/>
</dbReference>
<dbReference type="Gene3D" id="3.90.650.10">
    <property type="entry name" value="PurM-like C-terminal domain"/>
    <property type="match status" value="2"/>
</dbReference>
<dbReference type="InterPro" id="IPR029062">
    <property type="entry name" value="Class_I_gatase-like"/>
</dbReference>
<evidence type="ECO:0000256" key="1">
    <source>
        <dbReference type="ARBA" id="ARBA00022598"/>
    </source>
</evidence>
<evidence type="ECO:0000256" key="4">
    <source>
        <dbReference type="ARBA" id="ARBA00022755"/>
    </source>
</evidence>
<evidence type="ECO:0000259" key="7">
    <source>
        <dbReference type="Pfam" id="PF02769"/>
    </source>
</evidence>
<name>A0A9D2IE53_9BACT</name>
<dbReference type="PANTHER" id="PTHR10099">
    <property type="entry name" value="PHOSPHORIBOSYLFORMYLGLYCINAMIDINE SYNTHASE"/>
    <property type="match status" value="1"/>
</dbReference>
<dbReference type="EMBL" id="DWYR01000008">
    <property type="protein sequence ID" value="HJA98447.1"/>
    <property type="molecule type" value="Genomic_DNA"/>
</dbReference>
<evidence type="ECO:0000256" key="6">
    <source>
        <dbReference type="ARBA" id="ARBA00022842"/>
    </source>
</evidence>
<evidence type="ECO:0000256" key="2">
    <source>
        <dbReference type="ARBA" id="ARBA00022723"/>
    </source>
</evidence>
<keyword evidence="5" id="KW-0067">ATP-binding</keyword>
<keyword evidence="6" id="KW-0460">Magnesium</keyword>
<proteinExistence type="predicted"/>
<dbReference type="NCBIfam" id="TIGR01857">
    <property type="entry name" value="FGAM-synthase"/>
    <property type="match status" value="1"/>
</dbReference>
<evidence type="ECO:0000313" key="9">
    <source>
        <dbReference type="EMBL" id="HJA98447.1"/>
    </source>
</evidence>
<dbReference type="InterPro" id="IPR041609">
    <property type="entry name" value="PurL_linker"/>
</dbReference>
<keyword evidence="4" id="KW-0658">Purine biosynthesis</keyword>
<keyword evidence="3" id="KW-0547">Nucleotide-binding</keyword>
<dbReference type="GO" id="GO:0004642">
    <property type="term" value="F:phosphoribosylformylglycinamidine synthase activity"/>
    <property type="evidence" value="ECO:0007669"/>
    <property type="project" value="UniProtKB-EC"/>
</dbReference>
<dbReference type="GO" id="GO:0005524">
    <property type="term" value="F:ATP binding"/>
    <property type="evidence" value="ECO:0007669"/>
    <property type="project" value="UniProtKB-KW"/>
</dbReference>
<comment type="caution">
    <text evidence="9">The sequence shown here is derived from an EMBL/GenBank/DDBJ whole genome shotgun (WGS) entry which is preliminary data.</text>
</comment>
<keyword evidence="2" id="KW-0479">Metal-binding</keyword>
<feature type="domain" description="Phosphoribosylformylglycinamidine synthase linker" evidence="8">
    <location>
        <begin position="175"/>
        <end position="222"/>
    </location>
</feature>
<protein>
    <submittedName>
        <fullName evidence="9">Phosphoribosylformylglycinamidine synthase</fullName>
        <ecNumber evidence="9">6.3.5.3</ecNumber>
    </submittedName>
</protein>
<evidence type="ECO:0000259" key="8">
    <source>
        <dbReference type="Pfam" id="PF18072"/>
    </source>
</evidence>
<dbReference type="SUPFAM" id="SSF55326">
    <property type="entry name" value="PurM N-terminal domain-like"/>
    <property type="match status" value="2"/>
</dbReference>
<reference evidence="9" key="1">
    <citation type="journal article" date="2021" name="PeerJ">
        <title>Extensive microbial diversity within the chicken gut microbiome revealed by metagenomics and culture.</title>
        <authorList>
            <person name="Gilroy R."/>
            <person name="Ravi A."/>
            <person name="Getino M."/>
            <person name="Pursley I."/>
            <person name="Horton D.L."/>
            <person name="Alikhan N.F."/>
            <person name="Baker D."/>
            <person name="Gharbi K."/>
            <person name="Hall N."/>
            <person name="Watson M."/>
            <person name="Adriaenssens E.M."/>
            <person name="Foster-Nyarko E."/>
            <person name="Jarju S."/>
            <person name="Secka A."/>
            <person name="Antonio M."/>
            <person name="Oren A."/>
            <person name="Chaudhuri R.R."/>
            <person name="La Ragione R."/>
            <person name="Hildebrand F."/>
            <person name="Pallen M.J."/>
        </authorList>
    </citation>
    <scope>NUCLEOTIDE SEQUENCE</scope>
    <source>
        <strain evidence="9">CHK169-11906</strain>
    </source>
</reference>